<dbReference type="Proteomes" id="UP000199659">
    <property type="component" value="Unassembled WGS sequence"/>
</dbReference>
<reference evidence="2 3" key="1">
    <citation type="submission" date="2016-10" db="EMBL/GenBank/DDBJ databases">
        <authorList>
            <person name="de Groot N.N."/>
        </authorList>
    </citation>
    <scope>NUCLEOTIDE SEQUENCE [LARGE SCALE GENOMIC DNA]</scope>
    <source>
        <strain evidence="2 3">743A</strain>
    </source>
</reference>
<gene>
    <name evidence="2" type="ORF">SAMN05661086_00931</name>
</gene>
<feature type="domain" description="Carrier" evidence="1">
    <location>
        <begin position="1"/>
        <end position="78"/>
    </location>
</feature>
<sequence>MDKLVKEALDEVGIIIPSELFEGSDDFDLKDYIQDSLEFISVILKIEEKLGIEIPEEILSFDEITSFHGFCEALSAIENE</sequence>
<protein>
    <submittedName>
        <fullName evidence="2">Phosphopantetheine attachment site</fullName>
    </submittedName>
</protein>
<evidence type="ECO:0000259" key="1">
    <source>
        <dbReference type="PROSITE" id="PS50075"/>
    </source>
</evidence>
<dbReference type="InterPro" id="IPR009081">
    <property type="entry name" value="PP-bd_ACP"/>
</dbReference>
<dbReference type="EMBL" id="FOYZ01000003">
    <property type="protein sequence ID" value="SFR68157.1"/>
    <property type="molecule type" value="Genomic_DNA"/>
</dbReference>
<dbReference type="SUPFAM" id="SSF47336">
    <property type="entry name" value="ACP-like"/>
    <property type="match status" value="1"/>
</dbReference>
<dbReference type="RefSeq" id="WP_092559539.1">
    <property type="nucleotide sequence ID" value="NZ_FOYZ01000003.1"/>
</dbReference>
<dbReference type="Pfam" id="PF00550">
    <property type="entry name" value="PP-binding"/>
    <property type="match status" value="1"/>
</dbReference>
<dbReference type="PROSITE" id="PS50075">
    <property type="entry name" value="CARRIER"/>
    <property type="match status" value="1"/>
</dbReference>
<keyword evidence="3" id="KW-1185">Reference proteome</keyword>
<dbReference type="AlphaFoldDB" id="A0A1I6IN18"/>
<dbReference type="Gene3D" id="1.10.1200.10">
    <property type="entry name" value="ACP-like"/>
    <property type="match status" value="1"/>
</dbReference>
<proteinExistence type="predicted"/>
<evidence type="ECO:0000313" key="3">
    <source>
        <dbReference type="Proteomes" id="UP000199659"/>
    </source>
</evidence>
<accession>A0A1I6IN18</accession>
<dbReference type="InterPro" id="IPR036736">
    <property type="entry name" value="ACP-like_sf"/>
</dbReference>
<dbReference type="STRING" id="37658.SAMN05661086_00931"/>
<evidence type="ECO:0000313" key="2">
    <source>
        <dbReference type="EMBL" id="SFR68157.1"/>
    </source>
</evidence>
<name>A0A1I6IN18_9FIRM</name>
<organism evidence="2 3">
    <name type="scientific">Anaeromicropila populeti</name>
    <dbReference type="NCBI Taxonomy" id="37658"/>
    <lineage>
        <taxon>Bacteria</taxon>
        <taxon>Bacillati</taxon>
        <taxon>Bacillota</taxon>
        <taxon>Clostridia</taxon>
        <taxon>Lachnospirales</taxon>
        <taxon>Lachnospiraceae</taxon>
        <taxon>Anaeromicropila</taxon>
    </lineage>
</organism>